<evidence type="ECO:0000313" key="2">
    <source>
        <dbReference type="EMBL" id="MBA2880248.1"/>
    </source>
</evidence>
<reference evidence="2 3" key="1">
    <citation type="submission" date="2020-07" db="EMBL/GenBank/DDBJ databases">
        <title>Genomic Encyclopedia of Type Strains, Phase IV (KMG-IV): sequencing the most valuable type-strain genomes for metagenomic binning, comparative biology and taxonomic classification.</title>
        <authorList>
            <person name="Goeker M."/>
        </authorList>
    </citation>
    <scope>NUCLEOTIDE SEQUENCE [LARGE SCALE GENOMIC DNA]</scope>
    <source>
        <strain evidence="2 3">DSM 17721</strain>
    </source>
</reference>
<keyword evidence="3" id="KW-1185">Reference proteome</keyword>
<name>A0A7W0HJM5_9BACT</name>
<sequence>MASEAPIFGKILNDYLAAVAALDLTGRPEILGVRVENNAIEIPFFGKIYTISPDRIADPRGNAPSHAVSVILCKYLLLCPKDPGTDSDLVTYKDFRDAAPYVTGFGNTAEKPISKAFSGQISALENACTRLGGQSWDSGISCDLSYRFQALPQVPVCLLYNDADEDFPADTTLLFQRGAAQYLDMECLAMIGMVLAQWLVQLEDRDVSGLV</sequence>
<dbReference type="InterPro" id="IPR024264">
    <property type="entry name" value="DUF3786"/>
</dbReference>
<protein>
    <recommendedName>
        <fullName evidence="1">DUF3786 domain-containing protein</fullName>
    </recommendedName>
</protein>
<gene>
    <name evidence="2" type="ORF">HNR65_000555</name>
</gene>
<dbReference type="AlphaFoldDB" id="A0A7W0HJM5"/>
<evidence type="ECO:0000259" key="1">
    <source>
        <dbReference type="Pfam" id="PF12654"/>
    </source>
</evidence>
<organism evidence="2 3">
    <name type="scientific">Desulfosalsimonas propionicica</name>
    <dbReference type="NCBI Taxonomy" id="332175"/>
    <lineage>
        <taxon>Bacteria</taxon>
        <taxon>Pseudomonadati</taxon>
        <taxon>Thermodesulfobacteriota</taxon>
        <taxon>Desulfobacteria</taxon>
        <taxon>Desulfobacterales</taxon>
        <taxon>Desulfosalsimonadaceae</taxon>
        <taxon>Desulfosalsimonas</taxon>
    </lineage>
</organism>
<dbReference type="EMBL" id="JACDUS010000001">
    <property type="protein sequence ID" value="MBA2880248.1"/>
    <property type="molecule type" value="Genomic_DNA"/>
</dbReference>
<accession>A0A7W0HJM5</accession>
<evidence type="ECO:0000313" key="3">
    <source>
        <dbReference type="Proteomes" id="UP000525298"/>
    </source>
</evidence>
<comment type="caution">
    <text evidence="2">The sequence shown here is derived from an EMBL/GenBank/DDBJ whole genome shotgun (WGS) entry which is preliminary data.</text>
</comment>
<dbReference type="Proteomes" id="UP000525298">
    <property type="component" value="Unassembled WGS sequence"/>
</dbReference>
<proteinExistence type="predicted"/>
<feature type="domain" description="DUF3786" evidence="1">
    <location>
        <begin position="28"/>
        <end position="198"/>
    </location>
</feature>
<dbReference type="Pfam" id="PF12654">
    <property type="entry name" value="DUF3786"/>
    <property type="match status" value="1"/>
</dbReference>
<dbReference type="RefSeq" id="WP_181549898.1">
    <property type="nucleotide sequence ID" value="NZ_JACDUS010000001.1"/>
</dbReference>